<sequence length="218" mass="23097">MKKAFKLLVFGLATIFALNVQAQESSWSTGVDFVSSYVWRGTKFGTGPAMQPSVEFSTGGFAIGAWGSYGLTIDEAAEADLYASYGFDLGESSSLTLTLTDYYFPGSEYFDGDSHFFEPMVSLGLGDFSLTAAYMKGSDDSGIEDVYFEAGLTAGAVNLFVGAGDGAYTMDGDFDLCNIGIGTSKEIKITDSFSLPVSGTAILNPSSEQFHIVVAISL</sequence>
<accession>A0AA41Y3F3</accession>
<protein>
    <recommendedName>
        <fullName evidence="4">Outer membrane protein beta-barrel domain-containing protein</fullName>
    </recommendedName>
</protein>
<dbReference type="Proteomes" id="UP001163821">
    <property type="component" value="Unassembled WGS sequence"/>
</dbReference>
<dbReference type="RefSeq" id="WP_282589715.1">
    <property type="nucleotide sequence ID" value="NZ_JAPAAF010000001.1"/>
</dbReference>
<keyword evidence="3" id="KW-1185">Reference proteome</keyword>
<evidence type="ECO:0000256" key="1">
    <source>
        <dbReference type="SAM" id="SignalP"/>
    </source>
</evidence>
<dbReference type="AlphaFoldDB" id="A0AA41Y3F3"/>
<evidence type="ECO:0008006" key="4">
    <source>
        <dbReference type="Google" id="ProtNLM"/>
    </source>
</evidence>
<reference evidence="2" key="1">
    <citation type="submission" date="2022-10" db="EMBL/GenBank/DDBJ databases">
        <title>Gaoshiqiia sediminis gen. nov., sp. nov., isolated from coastal sediment.</title>
        <authorList>
            <person name="Yu W.X."/>
            <person name="Mu D.S."/>
            <person name="Du J.Z."/>
            <person name="Liang Y.Q."/>
        </authorList>
    </citation>
    <scope>NUCLEOTIDE SEQUENCE</scope>
    <source>
        <strain evidence="2">A06</strain>
    </source>
</reference>
<proteinExistence type="predicted"/>
<organism evidence="2 3">
    <name type="scientific">Gaoshiqia sediminis</name>
    <dbReference type="NCBI Taxonomy" id="2986998"/>
    <lineage>
        <taxon>Bacteria</taxon>
        <taxon>Pseudomonadati</taxon>
        <taxon>Bacteroidota</taxon>
        <taxon>Bacteroidia</taxon>
        <taxon>Marinilabiliales</taxon>
        <taxon>Prolixibacteraceae</taxon>
        <taxon>Gaoshiqia</taxon>
    </lineage>
</organism>
<comment type="caution">
    <text evidence="2">The sequence shown here is derived from an EMBL/GenBank/DDBJ whole genome shotgun (WGS) entry which is preliminary data.</text>
</comment>
<feature type="signal peptide" evidence="1">
    <location>
        <begin position="1"/>
        <end position="22"/>
    </location>
</feature>
<keyword evidence="1" id="KW-0732">Signal</keyword>
<dbReference type="EMBL" id="JAPAAF010000001">
    <property type="protein sequence ID" value="MCW0481110.1"/>
    <property type="molecule type" value="Genomic_DNA"/>
</dbReference>
<feature type="chain" id="PRO_5041365311" description="Outer membrane protein beta-barrel domain-containing protein" evidence="1">
    <location>
        <begin position="23"/>
        <end position="218"/>
    </location>
</feature>
<evidence type="ECO:0000313" key="3">
    <source>
        <dbReference type="Proteomes" id="UP001163821"/>
    </source>
</evidence>
<evidence type="ECO:0000313" key="2">
    <source>
        <dbReference type="EMBL" id="MCW0481110.1"/>
    </source>
</evidence>
<name>A0AA41Y3F3_9BACT</name>
<gene>
    <name evidence="2" type="ORF">N2K84_00105</name>
</gene>